<sequence length="78" mass="7478">VELCATVTTDAPGSGTPTGMVTFTGPGGLNQTVPLDATGQACLTTDVLTTGTVTATYLGDGACFLGSVGTAAVTVNPA</sequence>
<comment type="caution">
    <text evidence="2">The sequence shown here is derived from an EMBL/GenBank/DDBJ whole genome shotgun (WGS) entry which is preliminary data.</text>
</comment>
<dbReference type="AlphaFoldDB" id="A0A1E7KVH4"/>
<dbReference type="GO" id="GO:0005975">
    <property type="term" value="P:carbohydrate metabolic process"/>
    <property type="evidence" value="ECO:0007669"/>
    <property type="project" value="UniProtKB-ARBA"/>
</dbReference>
<dbReference type="Proteomes" id="UP000176005">
    <property type="component" value="Unassembled WGS sequence"/>
</dbReference>
<protein>
    <recommendedName>
        <fullName evidence="1">Bacterial Ig-like domain-containing protein</fullName>
    </recommendedName>
</protein>
<feature type="domain" description="Bacterial Ig-like" evidence="1">
    <location>
        <begin position="1"/>
        <end position="76"/>
    </location>
</feature>
<proteinExistence type="predicted"/>
<dbReference type="InterPro" id="IPR032109">
    <property type="entry name" value="Big_3_5"/>
</dbReference>
<dbReference type="RefSeq" id="WP_171908827.1">
    <property type="nucleotide sequence ID" value="NZ_LJGW01000467.1"/>
</dbReference>
<evidence type="ECO:0000259" key="1">
    <source>
        <dbReference type="Pfam" id="PF16640"/>
    </source>
</evidence>
<dbReference type="Pfam" id="PF16640">
    <property type="entry name" value="Big_3_5"/>
    <property type="match status" value="1"/>
</dbReference>
<organism evidence="2 3">
    <name type="scientific">Streptomyces nanshensis</name>
    <dbReference type="NCBI Taxonomy" id="518642"/>
    <lineage>
        <taxon>Bacteria</taxon>
        <taxon>Bacillati</taxon>
        <taxon>Actinomycetota</taxon>
        <taxon>Actinomycetes</taxon>
        <taxon>Kitasatosporales</taxon>
        <taxon>Streptomycetaceae</taxon>
        <taxon>Streptomyces</taxon>
    </lineage>
</organism>
<feature type="non-terminal residue" evidence="2">
    <location>
        <position position="1"/>
    </location>
</feature>
<evidence type="ECO:0000313" key="3">
    <source>
        <dbReference type="Proteomes" id="UP000176005"/>
    </source>
</evidence>
<reference evidence="2 3" key="1">
    <citation type="journal article" date="2016" name="Front. Microbiol.">
        <title>Comparative Genomics Analysis of Streptomyces Species Reveals Their Adaptation to the Marine Environment and Their Diversity at the Genomic Level.</title>
        <authorList>
            <person name="Tian X."/>
            <person name="Zhang Z."/>
            <person name="Yang T."/>
            <person name="Chen M."/>
            <person name="Li J."/>
            <person name="Chen F."/>
            <person name="Yang J."/>
            <person name="Li W."/>
            <person name="Zhang B."/>
            <person name="Zhang Z."/>
            <person name="Wu J."/>
            <person name="Zhang C."/>
            <person name="Long L."/>
            <person name="Xiao J."/>
        </authorList>
    </citation>
    <scope>NUCLEOTIDE SEQUENCE [LARGE SCALE GENOMIC DNA]</scope>
    <source>
        <strain evidence="2 3">SCSIO 10429</strain>
    </source>
</reference>
<feature type="non-terminal residue" evidence="2">
    <location>
        <position position="78"/>
    </location>
</feature>
<keyword evidence="3" id="KW-1185">Reference proteome</keyword>
<dbReference type="Gene3D" id="2.60.40.10">
    <property type="entry name" value="Immunoglobulins"/>
    <property type="match status" value="1"/>
</dbReference>
<name>A0A1E7KVH4_9ACTN</name>
<dbReference type="InterPro" id="IPR013783">
    <property type="entry name" value="Ig-like_fold"/>
</dbReference>
<evidence type="ECO:0000313" key="2">
    <source>
        <dbReference type="EMBL" id="OEV07833.1"/>
    </source>
</evidence>
<accession>A0A1E7KVH4</accession>
<gene>
    <name evidence="2" type="ORF">AN218_28480</name>
</gene>
<dbReference type="EMBL" id="LJGW01000467">
    <property type="protein sequence ID" value="OEV07833.1"/>
    <property type="molecule type" value="Genomic_DNA"/>
</dbReference>